<keyword evidence="4" id="KW-0813">Transport</keyword>
<dbReference type="Pfam" id="PF01554">
    <property type="entry name" value="MatE"/>
    <property type="match status" value="2"/>
</dbReference>
<feature type="transmembrane region" description="Helical" evidence="10">
    <location>
        <begin position="353"/>
        <end position="378"/>
    </location>
</feature>
<dbReference type="OrthoDB" id="9808954at2"/>
<evidence type="ECO:0000256" key="6">
    <source>
        <dbReference type="ARBA" id="ARBA00022692"/>
    </source>
</evidence>
<feature type="transmembrane region" description="Helical" evidence="10">
    <location>
        <begin position="311"/>
        <end position="333"/>
    </location>
</feature>
<feature type="transmembrane region" description="Helical" evidence="10">
    <location>
        <begin position="414"/>
        <end position="434"/>
    </location>
</feature>
<dbReference type="PANTHER" id="PTHR43823:SF3">
    <property type="entry name" value="MULTIDRUG EXPORT PROTEIN MEPA"/>
    <property type="match status" value="1"/>
</dbReference>
<keyword evidence="7 10" id="KW-1133">Transmembrane helix</keyword>
<gene>
    <name evidence="11" type="ORF">A8806_11424</name>
</gene>
<keyword evidence="8 10" id="KW-0472">Membrane</keyword>
<keyword evidence="5" id="KW-1003">Cell membrane</keyword>
<feature type="transmembrane region" description="Helical" evidence="10">
    <location>
        <begin position="163"/>
        <end position="183"/>
    </location>
</feature>
<feature type="transmembrane region" description="Helical" evidence="10">
    <location>
        <begin position="12"/>
        <end position="33"/>
    </location>
</feature>
<name>A0A2Y9BI22_9FIRM</name>
<accession>A0A2Y9BI22</accession>
<feature type="transmembrane region" description="Helical" evidence="10">
    <location>
        <begin position="279"/>
        <end position="299"/>
    </location>
</feature>
<evidence type="ECO:0000256" key="1">
    <source>
        <dbReference type="ARBA" id="ARBA00004651"/>
    </source>
</evidence>
<dbReference type="InterPro" id="IPR045070">
    <property type="entry name" value="MATE_MepA-like"/>
</dbReference>
<sequence length="458" mass="49315">MSQSIGQDFKLFSLLKFALPSMIMMVFMSLYTIIDGVFISRLLGSNALSASNIVYPAINILIAVGIMLATGGSAVVAKKMGEGKSKEAKQSFTLLVITGVLFGAAVLIFGNVWITPLVELLGATPKIMADSVTYLSILLYFAPVCMLQMLFQTFFVTAGKPQIGLVITILGGIANAILDYVLMGPLQMGIAGAAIATGMGQMIPGVIGVLYFLITRNDLYFVKPTFNMKVLLNSCLNGSSEMVTNLSTAIVTYLFNIIMLKMLGEEGVAAITIVLYGQFLFNALYMGFSMGVAPVISFNYGSGNTKRLRRIFKICMLFIAVSSVVIMACALAGSDLIVEIFTPRTSRTFEIAATGFFLFSFNYLFAGINIFASAMFTALSDGKVSAAISFMRTFGFLVVSILLLPRLIGVNGVWLSVPAAEFLTVFVSAGFIWCKKGVYHYAGTHKKQPAARLSGDNI</sequence>
<dbReference type="InterPro" id="IPR048279">
    <property type="entry name" value="MdtK-like"/>
</dbReference>
<protein>
    <recommendedName>
        <fullName evidence="3">Multidrug export protein MepA</fullName>
    </recommendedName>
</protein>
<dbReference type="RefSeq" id="WP_109732927.1">
    <property type="nucleotide sequence ID" value="NZ_BAAACK010000015.1"/>
</dbReference>
<evidence type="ECO:0000256" key="2">
    <source>
        <dbReference type="ARBA" id="ARBA00008417"/>
    </source>
</evidence>
<dbReference type="EMBL" id="QGDL01000014">
    <property type="protein sequence ID" value="PWJ23399.1"/>
    <property type="molecule type" value="Genomic_DNA"/>
</dbReference>
<organism evidence="11 12">
    <name type="scientific">Faecalicatena orotica</name>
    <dbReference type="NCBI Taxonomy" id="1544"/>
    <lineage>
        <taxon>Bacteria</taxon>
        <taxon>Bacillati</taxon>
        <taxon>Bacillota</taxon>
        <taxon>Clostridia</taxon>
        <taxon>Lachnospirales</taxon>
        <taxon>Lachnospiraceae</taxon>
        <taxon>Faecalicatena</taxon>
    </lineage>
</organism>
<dbReference type="PIRSF" id="PIRSF006603">
    <property type="entry name" value="DinF"/>
    <property type="match status" value="1"/>
</dbReference>
<dbReference type="CDD" id="cd13143">
    <property type="entry name" value="MATE_MepA_like"/>
    <property type="match status" value="1"/>
</dbReference>
<dbReference type="Proteomes" id="UP000245845">
    <property type="component" value="Unassembled WGS sequence"/>
</dbReference>
<evidence type="ECO:0000256" key="4">
    <source>
        <dbReference type="ARBA" id="ARBA00022448"/>
    </source>
</evidence>
<proteinExistence type="inferred from homology"/>
<feature type="transmembrane region" description="Helical" evidence="10">
    <location>
        <begin position="92"/>
        <end position="114"/>
    </location>
</feature>
<comment type="caution">
    <text evidence="11">The sequence shown here is derived from an EMBL/GenBank/DDBJ whole genome shotgun (WGS) entry which is preliminary data.</text>
</comment>
<evidence type="ECO:0000313" key="12">
    <source>
        <dbReference type="Proteomes" id="UP000245845"/>
    </source>
</evidence>
<dbReference type="InterPro" id="IPR002528">
    <property type="entry name" value="MATE_fam"/>
</dbReference>
<dbReference type="GO" id="GO:0046677">
    <property type="term" value="P:response to antibiotic"/>
    <property type="evidence" value="ECO:0007669"/>
    <property type="project" value="UniProtKB-KW"/>
</dbReference>
<evidence type="ECO:0000256" key="8">
    <source>
        <dbReference type="ARBA" id="ARBA00023136"/>
    </source>
</evidence>
<feature type="transmembrane region" description="Helical" evidence="10">
    <location>
        <begin position="53"/>
        <end position="71"/>
    </location>
</feature>
<dbReference type="GO" id="GO:0042910">
    <property type="term" value="F:xenobiotic transmembrane transporter activity"/>
    <property type="evidence" value="ECO:0007669"/>
    <property type="project" value="InterPro"/>
</dbReference>
<dbReference type="PANTHER" id="PTHR43823">
    <property type="entry name" value="SPORULATION PROTEIN YKVU"/>
    <property type="match status" value="1"/>
</dbReference>
<evidence type="ECO:0000256" key="7">
    <source>
        <dbReference type="ARBA" id="ARBA00022989"/>
    </source>
</evidence>
<dbReference type="GO" id="GO:0005886">
    <property type="term" value="C:plasma membrane"/>
    <property type="evidence" value="ECO:0007669"/>
    <property type="project" value="UniProtKB-SubCell"/>
</dbReference>
<dbReference type="NCBIfam" id="TIGR00797">
    <property type="entry name" value="matE"/>
    <property type="match status" value="1"/>
</dbReference>
<feature type="transmembrane region" description="Helical" evidence="10">
    <location>
        <begin position="189"/>
        <end position="214"/>
    </location>
</feature>
<dbReference type="GO" id="GO:0015297">
    <property type="term" value="F:antiporter activity"/>
    <property type="evidence" value="ECO:0007669"/>
    <property type="project" value="InterPro"/>
</dbReference>
<evidence type="ECO:0000256" key="9">
    <source>
        <dbReference type="ARBA" id="ARBA00023251"/>
    </source>
</evidence>
<keyword evidence="12" id="KW-1185">Reference proteome</keyword>
<dbReference type="AlphaFoldDB" id="A0A2Y9BI22"/>
<evidence type="ECO:0000256" key="5">
    <source>
        <dbReference type="ARBA" id="ARBA00022475"/>
    </source>
</evidence>
<keyword evidence="6 10" id="KW-0812">Transmembrane</keyword>
<feature type="transmembrane region" description="Helical" evidence="10">
    <location>
        <begin position="134"/>
        <end position="151"/>
    </location>
</feature>
<evidence type="ECO:0000256" key="10">
    <source>
        <dbReference type="SAM" id="Phobius"/>
    </source>
</evidence>
<dbReference type="InterPro" id="IPR051327">
    <property type="entry name" value="MATE_MepA_subfamily"/>
</dbReference>
<reference evidence="11 12" key="1">
    <citation type="submission" date="2018-05" db="EMBL/GenBank/DDBJ databases">
        <title>The Hungate 1000. A catalogue of reference genomes from the rumen microbiome.</title>
        <authorList>
            <person name="Kelly W."/>
        </authorList>
    </citation>
    <scope>NUCLEOTIDE SEQUENCE [LARGE SCALE GENOMIC DNA]</scope>
    <source>
        <strain evidence="11 12">NLAE-zl-C242</strain>
    </source>
</reference>
<comment type="subcellular location">
    <subcellularLocation>
        <location evidence="1">Cell membrane</location>
        <topology evidence="1">Multi-pass membrane protein</topology>
    </subcellularLocation>
</comment>
<comment type="similarity">
    <text evidence="2">Belongs to the multi antimicrobial extrusion (MATE) (TC 2.A.66.1) family. MepA subfamily.</text>
</comment>
<keyword evidence="9" id="KW-0046">Antibiotic resistance</keyword>
<evidence type="ECO:0000313" key="11">
    <source>
        <dbReference type="EMBL" id="PWJ23399.1"/>
    </source>
</evidence>
<feature type="transmembrane region" description="Helical" evidence="10">
    <location>
        <begin position="390"/>
        <end position="408"/>
    </location>
</feature>
<evidence type="ECO:0000256" key="3">
    <source>
        <dbReference type="ARBA" id="ARBA00022106"/>
    </source>
</evidence>